<dbReference type="AlphaFoldDB" id="A0AA42MYT1"/>
<feature type="repeat" description="TPR" evidence="1">
    <location>
        <begin position="167"/>
        <end position="200"/>
    </location>
</feature>
<dbReference type="InterPro" id="IPR011990">
    <property type="entry name" value="TPR-like_helical_dom_sf"/>
</dbReference>
<dbReference type="Pfam" id="PF14559">
    <property type="entry name" value="TPR_19"/>
    <property type="match status" value="1"/>
</dbReference>
<dbReference type="PROSITE" id="PS51257">
    <property type="entry name" value="PROKAR_LIPOPROTEIN"/>
    <property type="match status" value="1"/>
</dbReference>
<dbReference type="SUPFAM" id="SSF48452">
    <property type="entry name" value="TPR-like"/>
    <property type="match status" value="1"/>
</dbReference>
<feature type="repeat" description="TPR" evidence="1">
    <location>
        <begin position="50"/>
        <end position="83"/>
    </location>
</feature>
<evidence type="ECO:0000256" key="1">
    <source>
        <dbReference type="PROSITE-ProRule" id="PRU00339"/>
    </source>
</evidence>
<keyword evidence="1" id="KW-0802">TPR repeat</keyword>
<protein>
    <submittedName>
        <fullName evidence="2">Tetratricopeptide repeat protein</fullName>
    </submittedName>
</protein>
<accession>A0AA42MYT1</accession>
<dbReference type="Pfam" id="PF13432">
    <property type="entry name" value="TPR_16"/>
    <property type="match status" value="1"/>
</dbReference>
<proteinExistence type="predicted"/>
<dbReference type="PROSITE" id="PS50005">
    <property type="entry name" value="TPR"/>
    <property type="match status" value="2"/>
</dbReference>
<dbReference type="Proteomes" id="UP001158730">
    <property type="component" value="Unassembled WGS sequence"/>
</dbReference>
<evidence type="ECO:0000313" key="3">
    <source>
        <dbReference type="Proteomes" id="UP001158730"/>
    </source>
</evidence>
<dbReference type="Pfam" id="PF13181">
    <property type="entry name" value="TPR_8"/>
    <property type="match status" value="1"/>
</dbReference>
<evidence type="ECO:0000313" key="2">
    <source>
        <dbReference type="EMBL" id="MDH1053442.1"/>
    </source>
</evidence>
<sequence length="343" mass="38092">MNRNALVLLLSLVLAGCQTTGPVLGGFQPKSVYGGKDSVLYQVQEQADSPDQAMRMGEAAYRGGALDQALYQYLRALELDPGRYEALVWIGRIHRERGNNHLAELAFTDVLQSQPENPQALAEMGLLQLAMRRPDSARELLSKAMAADQQRLGGAGESLRVDSASPLKVYNGLGVLADLNNDFERASQFYALAQQIDPRSALVANSQAYSFYLAGKWHEAEMQYRRGISFDSRYEPLWRNYGLLLARTGRYEEALSAFEQVEGRAEASNDVGYICLIEGKLDVAEQFFHSAIDQSPAHFEMAWENLRRVEQIRRLRQEGVGREDSAAVEAFAVVPSGKLQASP</sequence>
<dbReference type="Gene3D" id="1.25.40.10">
    <property type="entry name" value="Tetratricopeptide repeat domain"/>
    <property type="match status" value="2"/>
</dbReference>
<organism evidence="2 3">
    <name type="scientific">Aquipseudomonas alcaligenes</name>
    <name type="common">Pseudomonas alcaligenes</name>
    <dbReference type="NCBI Taxonomy" id="43263"/>
    <lineage>
        <taxon>Bacteria</taxon>
        <taxon>Pseudomonadati</taxon>
        <taxon>Pseudomonadota</taxon>
        <taxon>Gammaproteobacteria</taxon>
        <taxon>Pseudomonadales</taxon>
        <taxon>Pseudomonadaceae</taxon>
        <taxon>Aquipseudomonas</taxon>
    </lineage>
</organism>
<dbReference type="RefSeq" id="WP_280052635.1">
    <property type="nucleotide sequence ID" value="NZ_JAOBYN010000001.1"/>
</dbReference>
<name>A0AA42MYT1_AQUAC</name>
<dbReference type="SMART" id="SM00028">
    <property type="entry name" value="TPR"/>
    <property type="match status" value="6"/>
</dbReference>
<dbReference type="EMBL" id="JAOBYN010000001">
    <property type="protein sequence ID" value="MDH1053442.1"/>
    <property type="molecule type" value="Genomic_DNA"/>
</dbReference>
<dbReference type="InterPro" id="IPR019734">
    <property type="entry name" value="TPR_rpt"/>
</dbReference>
<dbReference type="PANTHER" id="PTHR12558:SF13">
    <property type="entry name" value="CELL DIVISION CYCLE PROTEIN 27 HOMOLOG"/>
    <property type="match status" value="1"/>
</dbReference>
<dbReference type="PANTHER" id="PTHR12558">
    <property type="entry name" value="CELL DIVISION CYCLE 16,23,27"/>
    <property type="match status" value="1"/>
</dbReference>
<comment type="caution">
    <text evidence="2">The sequence shown here is derived from an EMBL/GenBank/DDBJ whole genome shotgun (WGS) entry which is preliminary data.</text>
</comment>
<gene>
    <name evidence="2" type="ORF">N5C05_01555</name>
</gene>
<reference evidence="2" key="1">
    <citation type="submission" date="2022-09" db="EMBL/GenBank/DDBJ databases">
        <title>Intensive care unit water sources are persistently colonized with multi-drug resistant bacteria and are the site of extensive horizontal gene transfer of antibiotic resistance genes.</title>
        <authorList>
            <person name="Diorio-Toth L."/>
        </authorList>
    </citation>
    <scope>NUCLEOTIDE SEQUENCE</scope>
    <source>
        <strain evidence="2">GD03990</strain>
    </source>
</reference>